<evidence type="ECO:0000256" key="1">
    <source>
        <dbReference type="ARBA" id="ARBA00004141"/>
    </source>
</evidence>
<feature type="transmembrane region" description="Helical" evidence="6">
    <location>
        <begin position="439"/>
        <end position="460"/>
    </location>
</feature>
<feature type="transmembrane region" description="Helical" evidence="6">
    <location>
        <begin position="404"/>
        <end position="427"/>
    </location>
</feature>
<evidence type="ECO:0000256" key="6">
    <source>
        <dbReference type="SAM" id="Phobius"/>
    </source>
</evidence>
<evidence type="ECO:0000313" key="7">
    <source>
        <dbReference type="EMBL" id="KAF7492936.1"/>
    </source>
</evidence>
<dbReference type="Proteomes" id="UP000070412">
    <property type="component" value="Unassembled WGS sequence"/>
</dbReference>
<feature type="transmembrane region" description="Helical" evidence="6">
    <location>
        <begin position="559"/>
        <end position="582"/>
    </location>
</feature>
<sequence length="1284" mass="147702">MSITVILPDNKRLKIKSTLNDLLSENKMFLSNSMFSIDLDRNASTHNNTSFGIIDVVAVNIQCFGLIIFGYFASAFNLINANQVNSLNSFLSYFALPSLVFYSMSTLPLLQVNLGFIEKILISKSLLFVFVGAMTFILSWRSMRISEALSRCSIFSMFCTQSNDFALGYPILLSLYGNSQDSFANYIYILAPIQLLILNPFGLFLIELSQILEENNMHQSQMDRLLRLIPRIIYKIVVNPIILFTLVGLIVNLITGAQLPPVIEPLLQNLSQTFSPIALFSLGLNIHGNLRSLKMFSQPLLITLILVSIKSFIMPLLNLTIVQYINIDENSTYNETFSQFAFLYGTFPAAPTVYIFSNIYQIETLIVSAGLVLSTLLSAPMIFVSTNMIRFSEQIDYELLNDDLVKTIVFSSLISVLGTLMLISSFVVSKKFHSITHQWSWKILFSHLIISIAGILFQFNSISNDQSETKLATTISVIQYYLFNLGFFALKIYVSFLSLMICLLYSKSLCFVIRFSAKLFYASLFSFIIFIVFLMLTDLDNFRLTNRFLIDLYYGTNKIHMFFSAIVSCVSLIISFVSFILIHHYKNVVCSRTNEEEDFENSSVQNEPSPLDLVPHSSDIEDLFPSPTMIKNFNEDFRVTCGESCRTQCHTVVKNCSDRLIRYRQTIETAIEAITIVENRSDEEEELTLDVLKQPKNYHQVQHHLYLIMYSILLILIHLSIEINHLIQEESNGIYIEIKFLDISLVFTYGFLMFLLFGFDTVILRYKIKKFLKSFRFDEIYLPPIDQLNLETMEFCDNFKQNYLIQCKSELAAEKVHLDPLPGSVSNQMHFSGRQLVDWLLKNQLASTRDEAAILVCDNQGLDSGQYSLCSQNNSKCLDLSLSLRMANVALNSELNLIFDQNKKVDEYVTLAIQFEDKFRKSDRFKRTENLWSVIEKLFRADFPEIYDDKIIYSIHYLQKKFEGKNKLQEVTLKSLGLSGHVSLRLNSRPIDQVVEQKYVENLTFVPFTESPVPQKCEPNDGNLNEKNDSFIATHQYNETVSLGPDQKKKETELKNLADSSLIESLRVQQKSDYTNETIKKPQESVKKESISNEFKLILLGGENYEVLYSLTEPIEFVEEVFTEEFFEHTPSDLRHLLAELRRQRNTEEILETEEQRQRKRKAERERYDRTILRIVFPYDKLVLQAIFKPDNIVADVINTVQKYTKTDNVIFFTTPPKNYLTENSNLYDCGLVPSGLIYCSETVESGKNVDPSQPIIRSEFRSLISSFKDATKYAIEQIKLKRP</sequence>
<reference evidence="9" key="1">
    <citation type="journal article" date="2020" name="PLoS Negl. Trop. Dis.">
        <title>High-quality nuclear genome for Sarcoptes scabiei-A critical resource for a neglected parasite.</title>
        <authorList>
            <person name="Korhonen P.K."/>
            <person name="Gasser R.B."/>
            <person name="Ma G."/>
            <person name="Wang T."/>
            <person name="Stroehlein A.J."/>
            <person name="Young N.D."/>
            <person name="Ang C.S."/>
            <person name="Fernando D.D."/>
            <person name="Lu H.C."/>
            <person name="Taylor S."/>
            <person name="Reynolds S.L."/>
            <person name="Mofiz E."/>
            <person name="Najaraj S.H."/>
            <person name="Gowda H."/>
            <person name="Madugundu A."/>
            <person name="Renuse S."/>
            <person name="Holt D."/>
            <person name="Pandey A."/>
            <person name="Papenfuss A.T."/>
            <person name="Fischer K."/>
        </authorList>
    </citation>
    <scope>NUCLEOTIDE SEQUENCE [LARGE SCALE GENOMIC DNA]</scope>
</reference>
<proteinExistence type="predicted"/>
<evidence type="ECO:0000256" key="2">
    <source>
        <dbReference type="ARBA" id="ARBA00022692"/>
    </source>
</evidence>
<feature type="transmembrane region" description="Helical" evidence="6">
    <location>
        <begin position="187"/>
        <end position="212"/>
    </location>
</feature>
<feature type="transmembrane region" description="Helical" evidence="6">
    <location>
        <begin position="300"/>
        <end position="325"/>
    </location>
</feature>
<feature type="transmembrane region" description="Helical" evidence="6">
    <location>
        <begin position="152"/>
        <end position="175"/>
    </location>
</feature>
<accession>A0A834RCE8</accession>
<organism evidence="7">
    <name type="scientific">Sarcoptes scabiei</name>
    <name type="common">Itch mite</name>
    <name type="synonym">Acarus scabiei</name>
    <dbReference type="NCBI Taxonomy" id="52283"/>
    <lineage>
        <taxon>Eukaryota</taxon>
        <taxon>Metazoa</taxon>
        <taxon>Ecdysozoa</taxon>
        <taxon>Arthropoda</taxon>
        <taxon>Chelicerata</taxon>
        <taxon>Arachnida</taxon>
        <taxon>Acari</taxon>
        <taxon>Acariformes</taxon>
        <taxon>Sarcoptiformes</taxon>
        <taxon>Astigmata</taxon>
        <taxon>Psoroptidia</taxon>
        <taxon>Sarcoptoidea</taxon>
        <taxon>Sarcoptidae</taxon>
        <taxon>Sarcoptinae</taxon>
        <taxon>Sarcoptes</taxon>
    </lineage>
</organism>
<dbReference type="InterPro" id="IPR029071">
    <property type="entry name" value="Ubiquitin-like_domsf"/>
</dbReference>
<reference evidence="7" key="2">
    <citation type="submission" date="2020-01" db="EMBL/GenBank/DDBJ databases">
        <authorList>
            <person name="Korhonen P.K.K."/>
            <person name="Guangxu M.G."/>
            <person name="Wang T.W."/>
            <person name="Stroehlein A.J.S."/>
            <person name="Young N.D."/>
            <person name="Ang C.-S.A."/>
            <person name="Fernando D.W.F."/>
            <person name="Lu H.L."/>
            <person name="Taylor S.T."/>
            <person name="Ehtesham M.E.M."/>
            <person name="Najaraj S.H.N."/>
            <person name="Harsha G.H.G."/>
            <person name="Madugundu A.M."/>
            <person name="Renuse S.R."/>
            <person name="Holt D.H."/>
            <person name="Pandey A.P."/>
            <person name="Papenfuss A.P."/>
            <person name="Gasser R.B.G."/>
            <person name="Fischer K.F."/>
        </authorList>
    </citation>
    <scope>NUCLEOTIDE SEQUENCE</scope>
    <source>
        <strain evidence="7">SSS_KF_BRIS2020</strain>
    </source>
</reference>
<keyword evidence="2 6" id="KW-0812">Transmembrane</keyword>
<dbReference type="PANTHER" id="PTHR22829">
    <property type="entry name" value="DEP DOMAIN PROTEIN"/>
    <property type="match status" value="1"/>
</dbReference>
<comment type="subcellular location">
    <subcellularLocation>
        <location evidence="1">Membrane</location>
        <topology evidence="1">Multi-pass membrane protein</topology>
    </subcellularLocation>
</comment>
<dbReference type="GO" id="GO:0030514">
    <property type="term" value="P:negative regulation of BMP signaling pathway"/>
    <property type="evidence" value="ECO:0007669"/>
    <property type="project" value="TreeGrafter"/>
</dbReference>
<feature type="transmembrane region" description="Helical" evidence="6">
    <location>
        <begin position="364"/>
        <end position="384"/>
    </location>
</feature>
<dbReference type="GO" id="GO:0016020">
    <property type="term" value="C:membrane"/>
    <property type="evidence" value="ECO:0007669"/>
    <property type="project" value="UniProtKB-SubCell"/>
</dbReference>
<feature type="coiled-coil region" evidence="5">
    <location>
        <begin position="1134"/>
        <end position="1166"/>
    </location>
</feature>
<feature type="transmembrane region" description="Helical" evidence="6">
    <location>
        <begin position="747"/>
        <end position="766"/>
    </location>
</feature>
<feature type="transmembrane region" description="Helical" evidence="6">
    <location>
        <begin position="705"/>
        <end position="727"/>
    </location>
</feature>
<dbReference type="InterPro" id="IPR051832">
    <property type="entry name" value="mTOR-Rac_regulators"/>
</dbReference>
<feature type="transmembrane region" description="Helical" evidence="6">
    <location>
        <begin position="518"/>
        <end position="539"/>
    </location>
</feature>
<keyword evidence="5" id="KW-0175">Coiled coil</keyword>
<feature type="transmembrane region" description="Helical" evidence="6">
    <location>
        <begin position="57"/>
        <end position="78"/>
    </location>
</feature>
<evidence type="ECO:0000256" key="5">
    <source>
        <dbReference type="SAM" id="Coils"/>
    </source>
</evidence>
<name>A0A834RCE8_SARSC</name>
<feature type="transmembrane region" description="Helical" evidence="6">
    <location>
        <begin position="337"/>
        <end position="357"/>
    </location>
</feature>
<evidence type="ECO:0000313" key="8">
    <source>
        <dbReference type="EnsemblMetazoa" id="KAF7492936.1"/>
    </source>
</evidence>
<dbReference type="GO" id="GO:0055085">
    <property type="term" value="P:transmembrane transport"/>
    <property type="evidence" value="ECO:0007669"/>
    <property type="project" value="InterPro"/>
</dbReference>
<gene>
    <name evidence="7" type="ORF">SSS_5051</name>
</gene>
<reference evidence="8" key="3">
    <citation type="submission" date="2022-06" db="UniProtKB">
        <authorList>
            <consortium name="EnsemblMetazoa"/>
        </authorList>
    </citation>
    <scope>IDENTIFICATION</scope>
</reference>
<dbReference type="Pfam" id="PF03547">
    <property type="entry name" value="Mem_trans"/>
    <property type="match status" value="1"/>
</dbReference>
<dbReference type="PANTHER" id="PTHR22829:SF5">
    <property type="entry name" value="INTEGRAL MEMBRANE PROTEIN GPR155"/>
    <property type="match status" value="1"/>
</dbReference>
<dbReference type="SUPFAM" id="SSF54236">
    <property type="entry name" value="Ubiquitin-like"/>
    <property type="match status" value="1"/>
</dbReference>
<feature type="transmembrane region" description="Helical" evidence="6">
    <location>
        <begin position="232"/>
        <end position="254"/>
    </location>
</feature>
<keyword evidence="9" id="KW-1185">Reference proteome</keyword>
<evidence type="ECO:0000256" key="4">
    <source>
        <dbReference type="ARBA" id="ARBA00023136"/>
    </source>
</evidence>
<feature type="transmembrane region" description="Helical" evidence="6">
    <location>
        <begin position="122"/>
        <end position="140"/>
    </location>
</feature>
<dbReference type="InterPro" id="IPR004776">
    <property type="entry name" value="Mem_transp_PIN-like"/>
</dbReference>
<keyword evidence="4 6" id="KW-0472">Membrane</keyword>
<keyword evidence="3 6" id="KW-1133">Transmembrane helix</keyword>
<feature type="transmembrane region" description="Helical" evidence="6">
    <location>
        <begin position="90"/>
        <end position="110"/>
    </location>
</feature>
<dbReference type="OrthoDB" id="2133778at2759"/>
<feature type="transmembrane region" description="Helical" evidence="6">
    <location>
        <begin position="266"/>
        <end position="288"/>
    </location>
</feature>
<protein>
    <submittedName>
        <fullName evidence="7">Integral membrane protein</fullName>
    </submittedName>
</protein>
<dbReference type="EMBL" id="WVUK01000056">
    <property type="protein sequence ID" value="KAF7492936.1"/>
    <property type="molecule type" value="Genomic_DNA"/>
</dbReference>
<dbReference type="Gene3D" id="3.10.20.90">
    <property type="entry name" value="Phosphatidylinositol 3-kinase Catalytic Subunit, Chain A, domain 1"/>
    <property type="match status" value="1"/>
</dbReference>
<feature type="transmembrane region" description="Helical" evidence="6">
    <location>
        <begin position="480"/>
        <end position="506"/>
    </location>
</feature>
<dbReference type="EnsemblMetazoa" id="SSS_5051s_mrna">
    <property type="protein sequence ID" value="KAF7492936.1"/>
    <property type="gene ID" value="SSS_5051"/>
</dbReference>
<evidence type="ECO:0000256" key="3">
    <source>
        <dbReference type="ARBA" id="ARBA00022989"/>
    </source>
</evidence>
<evidence type="ECO:0000313" key="9">
    <source>
        <dbReference type="Proteomes" id="UP000070412"/>
    </source>
</evidence>